<gene>
    <name evidence="1" type="ORF">ACFQ3J_26835</name>
</gene>
<sequence length="56" mass="6559">MTNDSKEIIDAFEKLAEAGKGVLAIPPLNENERHERDRLMQEYLRQRKAESPVHRK</sequence>
<name>A0ABW3Q036_9BACL</name>
<organism evidence="1 2">
    <name type="scientific">Paenibacillus provencensis</name>
    <dbReference type="NCBI Taxonomy" id="441151"/>
    <lineage>
        <taxon>Bacteria</taxon>
        <taxon>Bacillati</taxon>
        <taxon>Bacillota</taxon>
        <taxon>Bacilli</taxon>
        <taxon>Bacillales</taxon>
        <taxon>Paenibacillaceae</taxon>
        <taxon>Paenibacillus</taxon>
    </lineage>
</organism>
<dbReference type="Proteomes" id="UP001597169">
    <property type="component" value="Unassembled WGS sequence"/>
</dbReference>
<protein>
    <submittedName>
        <fullName evidence="1">Uncharacterized protein</fullName>
    </submittedName>
</protein>
<proteinExistence type="predicted"/>
<keyword evidence="2" id="KW-1185">Reference proteome</keyword>
<reference evidence="2" key="1">
    <citation type="journal article" date="2019" name="Int. J. Syst. Evol. Microbiol.">
        <title>The Global Catalogue of Microorganisms (GCM) 10K type strain sequencing project: providing services to taxonomists for standard genome sequencing and annotation.</title>
        <authorList>
            <consortium name="The Broad Institute Genomics Platform"/>
            <consortium name="The Broad Institute Genome Sequencing Center for Infectious Disease"/>
            <person name="Wu L."/>
            <person name="Ma J."/>
        </authorList>
    </citation>
    <scope>NUCLEOTIDE SEQUENCE [LARGE SCALE GENOMIC DNA]</scope>
    <source>
        <strain evidence="2">CCUG 53519</strain>
    </source>
</reference>
<accession>A0ABW3Q036</accession>
<dbReference type="RefSeq" id="WP_170862572.1">
    <property type="nucleotide sequence ID" value="NZ_JBHTKX010000015.1"/>
</dbReference>
<evidence type="ECO:0000313" key="1">
    <source>
        <dbReference type="EMBL" id="MFD1131725.1"/>
    </source>
</evidence>
<dbReference type="EMBL" id="JBHTKX010000015">
    <property type="protein sequence ID" value="MFD1131725.1"/>
    <property type="molecule type" value="Genomic_DNA"/>
</dbReference>
<evidence type="ECO:0000313" key="2">
    <source>
        <dbReference type="Proteomes" id="UP001597169"/>
    </source>
</evidence>
<comment type="caution">
    <text evidence="1">The sequence shown here is derived from an EMBL/GenBank/DDBJ whole genome shotgun (WGS) entry which is preliminary data.</text>
</comment>